<accession>A0AAV7XJD8</accession>
<keyword evidence="2" id="KW-0812">Transmembrane</keyword>
<keyword evidence="2" id="KW-0472">Membrane</keyword>
<sequence>MPIQGEPDKPPWPHRRPGPDGNAGGSLGGKPAPATSSSAMLAADCEPLRGDLAPESAEGPLRGVLASRGSVPWNWAWWFRTAYWSPPVVGLPVPVGLAEDPLAEPAPPAAAEAAVEARRFVCECCKRMSFVLPADVSTYIICPFCGKLSTTDASKSKRMANTYFFLGTAFPIVVTMLFVILDEFLDRSAQRYVPVYFRLLLFLFVSAVCLKRAWDFQSLPRGSLLGGYLYVLPDLHHVAGKSVEHEQFPCQFP</sequence>
<dbReference type="AlphaFoldDB" id="A0AAV7XJD8"/>
<evidence type="ECO:0000256" key="1">
    <source>
        <dbReference type="SAM" id="MobiDB-lite"/>
    </source>
</evidence>
<feature type="compositionally biased region" description="Basic and acidic residues" evidence="1">
    <location>
        <begin position="1"/>
        <end position="11"/>
    </location>
</feature>
<feature type="region of interest" description="Disordered" evidence="1">
    <location>
        <begin position="1"/>
        <end position="39"/>
    </location>
</feature>
<evidence type="ECO:0000313" key="4">
    <source>
        <dbReference type="Proteomes" id="UP001075354"/>
    </source>
</evidence>
<gene>
    <name evidence="3" type="ORF">ONE63_009369</name>
</gene>
<organism evidence="3 4">
    <name type="scientific">Megalurothrips usitatus</name>
    <name type="common">bean blossom thrips</name>
    <dbReference type="NCBI Taxonomy" id="439358"/>
    <lineage>
        <taxon>Eukaryota</taxon>
        <taxon>Metazoa</taxon>
        <taxon>Ecdysozoa</taxon>
        <taxon>Arthropoda</taxon>
        <taxon>Hexapoda</taxon>
        <taxon>Insecta</taxon>
        <taxon>Pterygota</taxon>
        <taxon>Neoptera</taxon>
        <taxon>Paraneoptera</taxon>
        <taxon>Thysanoptera</taxon>
        <taxon>Terebrantia</taxon>
        <taxon>Thripoidea</taxon>
        <taxon>Thripidae</taxon>
        <taxon>Megalurothrips</taxon>
    </lineage>
</organism>
<feature type="transmembrane region" description="Helical" evidence="2">
    <location>
        <begin position="193"/>
        <end position="214"/>
    </location>
</feature>
<comment type="caution">
    <text evidence="3">The sequence shown here is derived from an EMBL/GenBank/DDBJ whole genome shotgun (WGS) entry which is preliminary data.</text>
</comment>
<protein>
    <recommendedName>
        <fullName evidence="5">Phosphatidylinositol-4,5-bisphosphate 4-phosphatase</fullName>
    </recommendedName>
</protein>
<evidence type="ECO:0008006" key="5">
    <source>
        <dbReference type="Google" id="ProtNLM"/>
    </source>
</evidence>
<name>A0AAV7XJD8_9NEOP</name>
<feature type="transmembrane region" description="Helical" evidence="2">
    <location>
        <begin position="163"/>
        <end position="181"/>
    </location>
</feature>
<reference evidence="3" key="1">
    <citation type="submission" date="2022-12" db="EMBL/GenBank/DDBJ databases">
        <title>Chromosome-level genome assembly of the bean flower thrips Megalurothrips usitatus.</title>
        <authorList>
            <person name="Ma L."/>
            <person name="Liu Q."/>
            <person name="Li H."/>
            <person name="Cai W."/>
        </authorList>
    </citation>
    <scope>NUCLEOTIDE SEQUENCE</scope>
    <source>
        <strain evidence="3">Cailab_2022a</strain>
    </source>
</reference>
<keyword evidence="4" id="KW-1185">Reference proteome</keyword>
<dbReference type="EMBL" id="JAPTSV010000007">
    <property type="protein sequence ID" value="KAJ1526210.1"/>
    <property type="molecule type" value="Genomic_DNA"/>
</dbReference>
<proteinExistence type="predicted"/>
<dbReference type="Proteomes" id="UP001075354">
    <property type="component" value="Chromosome 7"/>
</dbReference>
<evidence type="ECO:0000313" key="3">
    <source>
        <dbReference type="EMBL" id="KAJ1526210.1"/>
    </source>
</evidence>
<keyword evidence="2" id="KW-1133">Transmembrane helix</keyword>
<evidence type="ECO:0000256" key="2">
    <source>
        <dbReference type="SAM" id="Phobius"/>
    </source>
</evidence>